<dbReference type="KEGG" id="ngr:NAEGRDRAFT_45199"/>
<dbReference type="OMA" id="PIYPRYL"/>
<reference evidence="3 4" key="1">
    <citation type="journal article" date="2010" name="Cell">
        <title>The genome of Naegleria gruberi illuminates early eukaryotic versatility.</title>
        <authorList>
            <person name="Fritz-Laylin L.K."/>
            <person name="Prochnik S.E."/>
            <person name="Ginger M.L."/>
            <person name="Dacks J.B."/>
            <person name="Carpenter M.L."/>
            <person name="Field M.C."/>
            <person name="Kuo A."/>
            <person name="Paredez A."/>
            <person name="Chapman J."/>
            <person name="Pham J."/>
            <person name="Shu S."/>
            <person name="Neupane R."/>
            <person name="Cipriano M."/>
            <person name="Mancuso J."/>
            <person name="Tu H."/>
            <person name="Salamov A."/>
            <person name="Lindquist E."/>
            <person name="Shapiro H."/>
            <person name="Lucas S."/>
            <person name="Grigoriev I.V."/>
            <person name="Cande W.Z."/>
            <person name="Fulton C."/>
            <person name="Rokhsar D.S."/>
            <person name="Dawson S.C."/>
        </authorList>
    </citation>
    <scope>NUCLEOTIDE SEQUENCE [LARGE SCALE GENOMIC DNA]</scope>
    <source>
        <strain evidence="3 4">NEG-M</strain>
    </source>
</reference>
<name>D2UYK4_NAEGR</name>
<keyword evidence="4" id="KW-1185">Reference proteome</keyword>
<feature type="coiled-coil region" evidence="1">
    <location>
        <begin position="436"/>
        <end position="463"/>
    </location>
</feature>
<organism evidence="4">
    <name type="scientific">Naegleria gruberi</name>
    <name type="common">Amoeba</name>
    <dbReference type="NCBI Taxonomy" id="5762"/>
    <lineage>
        <taxon>Eukaryota</taxon>
        <taxon>Discoba</taxon>
        <taxon>Heterolobosea</taxon>
        <taxon>Tetramitia</taxon>
        <taxon>Eutetramitia</taxon>
        <taxon>Vahlkampfiidae</taxon>
        <taxon>Naegleria</taxon>
    </lineage>
</organism>
<keyword evidence="1" id="KW-0175">Coiled coil</keyword>
<dbReference type="RefSeq" id="XP_002683554.1">
    <property type="nucleotide sequence ID" value="XM_002683508.1"/>
</dbReference>
<dbReference type="OrthoDB" id="10358993at2759"/>
<protein>
    <submittedName>
        <fullName evidence="3">Predicted protein</fullName>
    </submittedName>
</protein>
<evidence type="ECO:0000256" key="1">
    <source>
        <dbReference type="SAM" id="Coils"/>
    </source>
</evidence>
<dbReference type="InParanoid" id="D2UYK4"/>
<feature type="coiled-coil region" evidence="1">
    <location>
        <begin position="101"/>
        <end position="162"/>
    </location>
</feature>
<feature type="region of interest" description="Disordered" evidence="2">
    <location>
        <begin position="1"/>
        <end position="21"/>
    </location>
</feature>
<dbReference type="EMBL" id="GG738845">
    <property type="protein sequence ID" value="EFC50810.1"/>
    <property type="molecule type" value="Genomic_DNA"/>
</dbReference>
<dbReference type="GeneID" id="8863850"/>
<gene>
    <name evidence="3" type="ORF">NAEGRDRAFT_45199</name>
</gene>
<dbReference type="Proteomes" id="UP000006671">
    <property type="component" value="Unassembled WGS sequence"/>
</dbReference>
<accession>D2UYK4</accession>
<feature type="coiled-coil region" evidence="1">
    <location>
        <begin position="941"/>
        <end position="971"/>
    </location>
</feature>
<evidence type="ECO:0000313" key="4">
    <source>
        <dbReference type="Proteomes" id="UP000006671"/>
    </source>
</evidence>
<evidence type="ECO:0000313" key="3">
    <source>
        <dbReference type="EMBL" id="EFC50810.1"/>
    </source>
</evidence>
<evidence type="ECO:0000256" key="2">
    <source>
        <dbReference type="SAM" id="MobiDB-lite"/>
    </source>
</evidence>
<dbReference type="VEuPathDB" id="AmoebaDB:NAEGRDRAFT_45199"/>
<proteinExistence type="predicted"/>
<sequence length="1575" mass="182136">MMNNEAPHHSNISSRRSSWTQEDDELFEQLIQDLTIGDLENDENQQKGNQSLSGVDFGKIREELNSKFLEELSNKGNVAEQNQPLQKEELVSEKINDTLTNQNNNSSLVNLENNEEKIEKKEGIIYDSFREWLEANRKIIDLEKEEDELVLLELFIAHKERELLKKIVSFSDCDGSKEKKLFFRKNDAASINKIQNKESLVSEFSNDSYLLNNNGDSSDEEDNSKSFNPYIKDVLICNYTSGTTNGTTASTDKQKIITKSHRVYSTSKHIDKYHEGTNFYEHLKDIIVGGDLENGGSLRAVSQISNTKQKIETFFGIDMSEESWIHFKNYIRKIILDKNNLELKTDTGKNLTDSSEADYLKELYPISNEKNSAKVRWAEGNKSNISNTNIPGNKKRNALAKLKALKLLYGTTGYAESLLVDHFSPIYLLESGLFMDATLEERKTAIENEMRNLEIKLVNATNKEEFKWIENLVNYLKDSSKKMEPQNILEDLSEDQWKELEELVGDIGKRLEVYNTHSETPRVLEIPSDQFNIPKPQLVEEPVSKDILLENTYENANITVNSWKNGLSNTLDFGNNKNAYEEMKDVKKQIEEKGFSVKNSTPKIENRELSSLGALQKVTKSDTKWSNLDELTSLPITRLDSSLFKLKLPIFAPLTDKYKHLKNGILKSTIGFKFFGVSPSDGNKYDWTLGTKLNEDENAEVSPYSFKLGELYSYLVEKSHISTKYALMETRKIANLFFKTNSSTSTEKSPKSFSKKDHKQYYHELVREDSKHSALEENTFNNSFSFINEGKKSLQQKSEQNQKENTLIQTHVSENIMENNNSTTSTHYLSNTFSVDENVWKEGELIQLSKGLDVAKEINSIRNDCLNQSFNEFSKLANMPDNFNANKLFYPTMKTIEIQKNILPRVSEIQEQRFDKISLLHLEQTVVQIESNIATKSLSGIEPSEEEKKSLQTLKQKLEEERKRLENVIYTDTISPLEQSKLESLGIFQQSVKLLNIPAKQNKENTQDLLELERDLIIDREFRILDQLLDQMNREQRREVLSYKPNGTENSIIQLHQDAIKNYSKLRSYYNQMVRKDSSMKEWQSLTLKEKISFEKEFRKQSKIESYENVVNSVLRMMQSAQFAETFSFISTALSKKSIESKNYNTELAKLLLESYQKENNQIRVITRAFIQKNGIDQRYKTKLLSKHRKLDANEKKLREVYNYENYTQSIMVNQLDNSDPALQDKLLHDIFKNELTKDEVYSIVSHQHDIQKLFKKERLAIVKKFSKKSADNTNNIITVEESKEDPLFGIIQKSPLDYFTFGQLTYFQRLFEESMTKRLKEWREKSEQSATLLVSPHYLKDDNALQLDTTANEKGEYEKLTLKVFDINRSQLESDNMVNHPSTPVFPEVPWNGSFKDLQLLYLKMQLDRSNNPHYTRSVLEFNNSPERFLQRSFWKGVWMLPESLSNFVYTSDPFPIIKMLPPSQPKQVEKKHPPVFTPSQPPPIVTPIIPTIPIPTVQTPPPPITQNILPPQMPSIPRIQIPIQRPTVQPPTLPIIQPPSQPSIIPQRSPVLVNGTPIYPRYLLENLNRRLFQ</sequence>
<feature type="compositionally biased region" description="Polar residues" evidence="2">
    <location>
        <begin position="10"/>
        <end position="20"/>
    </location>
</feature>